<keyword evidence="2" id="KW-0813">Transport</keyword>
<dbReference type="AlphaFoldDB" id="A0A8J3INT0"/>
<dbReference type="InterPro" id="IPR044770">
    <property type="entry name" value="MFS_spinster-like"/>
</dbReference>
<dbReference type="RefSeq" id="WP_220204913.1">
    <property type="nucleotide sequence ID" value="NZ_BNJK01000001.1"/>
</dbReference>
<feature type="transmembrane region" description="Helical" evidence="6">
    <location>
        <begin position="252"/>
        <end position="272"/>
    </location>
</feature>
<dbReference type="InterPro" id="IPR036259">
    <property type="entry name" value="MFS_trans_sf"/>
</dbReference>
<feature type="transmembrane region" description="Helical" evidence="6">
    <location>
        <begin position="183"/>
        <end position="202"/>
    </location>
</feature>
<evidence type="ECO:0000256" key="6">
    <source>
        <dbReference type="SAM" id="Phobius"/>
    </source>
</evidence>
<feature type="transmembrane region" description="Helical" evidence="6">
    <location>
        <begin position="62"/>
        <end position="83"/>
    </location>
</feature>
<comment type="caution">
    <text evidence="8">The sequence shown here is derived from an EMBL/GenBank/DDBJ whole genome shotgun (WGS) entry which is preliminary data.</text>
</comment>
<dbReference type="InterPro" id="IPR011701">
    <property type="entry name" value="MFS"/>
</dbReference>
<dbReference type="Pfam" id="PF07690">
    <property type="entry name" value="MFS_1"/>
    <property type="match status" value="1"/>
</dbReference>
<dbReference type="Gene3D" id="1.20.1250.20">
    <property type="entry name" value="MFS general substrate transporter like domains"/>
    <property type="match status" value="1"/>
</dbReference>
<evidence type="ECO:0000256" key="2">
    <source>
        <dbReference type="ARBA" id="ARBA00022448"/>
    </source>
</evidence>
<dbReference type="PANTHER" id="PTHR23505">
    <property type="entry name" value="SPINSTER"/>
    <property type="match status" value="1"/>
</dbReference>
<evidence type="ECO:0000313" key="8">
    <source>
        <dbReference type="EMBL" id="GHO94155.1"/>
    </source>
</evidence>
<dbReference type="GO" id="GO:0022857">
    <property type="term" value="F:transmembrane transporter activity"/>
    <property type="evidence" value="ECO:0007669"/>
    <property type="project" value="InterPro"/>
</dbReference>
<comment type="subcellular location">
    <subcellularLocation>
        <location evidence="1">Cell membrane</location>
        <topology evidence="1">Multi-pass membrane protein</topology>
    </subcellularLocation>
</comment>
<evidence type="ECO:0000256" key="5">
    <source>
        <dbReference type="ARBA" id="ARBA00023136"/>
    </source>
</evidence>
<keyword evidence="3 6" id="KW-0812">Transmembrane</keyword>
<dbReference type="InterPro" id="IPR020846">
    <property type="entry name" value="MFS_dom"/>
</dbReference>
<evidence type="ECO:0000259" key="7">
    <source>
        <dbReference type="PROSITE" id="PS50850"/>
    </source>
</evidence>
<protein>
    <submittedName>
        <fullName evidence="8">MFS transporter</fullName>
    </submittedName>
</protein>
<dbReference type="SUPFAM" id="SSF103473">
    <property type="entry name" value="MFS general substrate transporter"/>
    <property type="match status" value="1"/>
</dbReference>
<gene>
    <name evidence="8" type="ORF">KSF_042030</name>
</gene>
<dbReference type="CDD" id="cd17328">
    <property type="entry name" value="MFS_spinster_like"/>
    <property type="match status" value="1"/>
</dbReference>
<accession>A0A8J3INT0</accession>
<feature type="transmembrane region" description="Helical" evidence="6">
    <location>
        <begin position="348"/>
        <end position="367"/>
    </location>
</feature>
<evidence type="ECO:0000256" key="3">
    <source>
        <dbReference type="ARBA" id="ARBA00022692"/>
    </source>
</evidence>
<sequence length="473" mass="50811">MSDAAPDVPSELAEQPIVRRTNGGYAYYVFWVMFGVNFLNYLDRYVLTGAANVMAGELHFDLSGIGYITSAFLIVYTLCALPMGIWADRARRKDIVALSVAVWSVTTALTTLATNFWTLFLSRMILGVGEAGYYPAGTALLSDYFNRARRSRIMSWWGCAQLVGILGGYGIGGTLAGLYPGGWRLAFLLTGIPGLVLAFLMWRVREPRRNQADEEENSEAEALASAQEATHMVVVPQRVLSQFWTLLRIRSLFVLIVMQVFAFFVLGVNTTFLPTYLQQKDTFGLSSTNAGLYSGGVIVVAGIAGTILGGYLADILNRRHPGARVLVCGIGFLLSAPAFALAVTTRDLLTFTLFFVLTALLLSIYLGPSTAATQDVVPSALRASAVSLTMLIAHLLGDAFAPSIVGVIATSFDPTHGGHFAAGYAGQDLNLALLFTCTPALLVAGLIGIFGARWMATDILAAEQADKRAGMAP</sequence>
<evidence type="ECO:0000256" key="1">
    <source>
        <dbReference type="ARBA" id="ARBA00004651"/>
    </source>
</evidence>
<evidence type="ECO:0000313" key="9">
    <source>
        <dbReference type="Proteomes" id="UP000597444"/>
    </source>
</evidence>
<feature type="transmembrane region" description="Helical" evidence="6">
    <location>
        <begin position="388"/>
        <end position="409"/>
    </location>
</feature>
<feature type="transmembrane region" description="Helical" evidence="6">
    <location>
        <begin position="292"/>
        <end position="313"/>
    </location>
</feature>
<reference evidence="8" key="1">
    <citation type="submission" date="2020-10" db="EMBL/GenBank/DDBJ databases">
        <title>Taxonomic study of unclassified bacteria belonging to the class Ktedonobacteria.</title>
        <authorList>
            <person name="Yabe S."/>
            <person name="Wang C.M."/>
            <person name="Zheng Y."/>
            <person name="Sakai Y."/>
            <person name="Cavaletti L."/>
            <person name="Monciardini P."/>
            <person name="Donadio S."/>
        </authorList>
    </citation>
    <scope>NUCLEOTIDE SEQUENCE</scope>
    <source>
        <strain evidence="8">ID150040</strain>
    </source>
</reference>
<dbReference type="EMBL" id="BNJK01000001">
    <property type="protein sequence ID" value="GHO94155.1"/>
    <property type="molecule type" value="Genomic_DNA"/>
</dbReference>
<evidence type="ECO:0000256" key="4">
    <source>
        <dbReference type="ARBA" id="ARBA00022989"/>
    </source>
</evidence>
<feature type="transmembrane region" description="Helical" evidence="6">
    <location>
        <begin position="25"/>
        <end position="42"/>
    </location>
</feature>
<keyword evidence="4 6" id="KW-1133">Transmembrane helix</keyword>
<keyword evidence="5 6" id="KW-0472">Membrane</keyword>
<dbReference type="PANTHER" id="PTHR23505:SF79">
    <property type="entry name" value="PROTEIN SPINSTER"/>
    <property type="match status" value="1"/>
</dbReference>
<dbReference type="Proteomes" id="UP000597444">
    <property type="component" value="Unassembled WGS sequence"/>
</dbReference>
<dbReference type="GO" id="GO:0005886">
    <property type="term" value="C:plasma membrane"/>
    <property type="evidence" value="ECO:0007669"/>
    <property type="project" value="UniProtKB-SubCell"/>
</dbReference>
<feature type="transmembrane region" description="Helical" evidence="6">
    <location>
        <begin position="325"/>
        <end position="342"/>
    </location>
</feature>
<feature type="transmembrane region" description="Helical" evidence="6">
    <location>
        <begin position="153"/>
        <end position="171"/>
    </location>
</feature>
<feature type="transmembrane region" description="Helical" evidence="6">
    <location>
        <begin position="95"/>
        <end position="114"/>
    </location>
</feature>
<keyword evidence="9" id="KW-1185">Reference proteome</keyword>
<name>A0A8J3INT0_9CHLR</name>
<feature type="transmembrane region" description="Helical" evidence="6">
    <location>
        <begin position="429"/>
        <end position="450"/>
    </location>
</feature>
<proteinExistence type="predicted"/>
<organism evidence="8 9">
    <name type="scientific">Reticulibacter mediterranei</name>
    <dbReference type="NCBI Taxonomy" id="2778369"/>
    <lineage>
        <taxon>Bacteria</taxon>
        <taxon>Bacillati</taxon>
        <taxon>Chloroflexota</taxon>
        <taxon>Ktedonobacteria</taxon>
        <taxon>Ktedonobacterales</taxon>
        <taxon>Reticulibacteraceae</taxon>
        <taxon>Reticulibacter</taxon>
    </lineage>
</organism>
<feature type="domain" description="Major facilitator superfamily (MFS) profile" evidence="7">
    <location>
        <begin position="29"/>
        <end position="455"/>
    </location>
</feature>
<dbReference type="PROSITE" id="PS50850">
    <property type="entry name" value="MFS"/>
    <property type="match status" value="1"/>
</dbReference>